<dbReference type="GO" id="GO:0008017">
    <property type="term" value="F:microtubule binding"/>
    <property type="evidence" value="ECO:0007669"/>
    <property type="project" value="TreeGrafter"/>
</dbReference>
<protein>
    <recommendedName>
        <fullName evidence="2">TOG domain-containing protein</fullName>
    </recommendedName>
</protein>
<feature type="region of interest" description="Disordered" evidence="1">
    <location>
        <begin position="438"/>
        <end position="472"/>
    </location>
</feature>
<dbReference type="InterPro" id="IPR034085">
    <property type="entry name" value="TOG"/>
</dbReference>
<dbReference type="SMART" id="SM01349">
    <property type="entry name" value="TOG"/>
    <property type="match status" value="3"/>
</dbReference>
<dbReference type="GO" id="GO:0000776">
    <property type="term" value="C:kinetochore"/>
    <property type="evidence" value="ECO:0007669"/>
    <property type="project" value="TreeGrafter"/>
</dbReference>
<dbReference type="GO" id="GO:0072686">
    <property type="term" value="C:mitotic spindle"/>
    <property type="evidence" value="ECO:0007669"/>
    <property type="project" value="TreeGrafter"/>
</dbReference>
<reference evidence="3" key="1">
    <citation type="submission" date="2024-06" db="EMBL/GenBank/DDBJ databases">
        <authorList>
            <person name="Liu X."/>
            <person name="Lenzi L."/>
            <person name="Haldenby T S."/>
            <person name="Uol C."/>
        </authorList>
    </citation>
    <scope>NUCLEOTIDE SEQUENCE</scope>
</reference>
<dbReference type="EMBL" id="CAXLJL010000489">
    <property type="protein sequence ID" value="CAL5138456.1"/>
    <property type="molecule type" value="Genomic_DNA"/>
</dbReference>
<dbReference type="Pfam" id="PF12348">
    <property type="entry name" value="CLASP_N"/>
    <property type="match status" value="1"/>
</dbReference>
<feature type="compositionally biased region" description="Polar residues" evidence="1">
    <location>
        <begin position="14"/>
        <end position="24"/>
    </location>
</feature>
<dbReference type="GO" id="GO:0040001">
    <property type="term" value="P:establishment of mitotic spindle localization"/>
    <property type="evidence" value="ECO:0007669"/>
    <property type="project" value="TreeGrafter"/>
</dbReference>
<evidence type="ECO:0000259" key="2">
    <source>
        <dbReference type="SMART" id="SM01349"/>
    </source>
</evidence>
<feature type="compositionally biased region" description="Polar residues" evidence="1">
    <location>
        <begin position="331"/>
        <end position="349"/>
    </location>
</feature>
<comment type="caution">
    <text evidence="3">The sequence shown here is derived from an EMBL/GenBank/DDBJ whole genome shotgun (WGS) entry which is preliminary data.</text>
</comment>
<feature type="domain" description="TOG" evidence="2">
    <location>
        <begin position="64"/>
        <end position="294"/>
    </location>
</feature>
<feature type="domain" description="TOG" evidence="2">
    <location>
        <begin position="1042"/>
        <end position="1274"/>
    </location>
</feature>
<dbReference type="Gene3D" id="1.25.10.10">
    <property type="entry name" value="Leucine-rich Repeat Variant"/>
    <property type="match status" value="3"/>
</dbReference>
<dbReference type="GO" id="GO:0090307">
    <property type="term" value="P:mitotic spindle assembly"/>
    <property type="evidence" value="ECO:0007669"/>
    <property type="project" value="TreeGrafter"/>
</dbReference>
<accession>A0AAV2TNL8</accession>
<dbReference type="GO" id="GO:0005815">
    <property type="term" value="C:microtubule organizing center"/>
    <property type="evidence" value="ECO:0007669"/>
    <property type="project" value="TreeGrafter"/>
</dbReference>
<dbReference type="GO" id="GO:0005881">
    <property type="term" value="C:cytoplasmic microtubule"/>
    <property type="evidence" value="ECO:0007669"/>
    <property type="project" value="TreeGrafter"/>
</dbReference>
<dbReference type="Pfam" id="PF21040">
    <property type="entry name" value="CEP104-like_TOG"/>
    <property type="match status" value="1"/>
</dbReference>
<dbReference type="InterPro" id="IPR024395">
    <property type="entry name" value="CLASP_N_dom"/>
</dbReference>
<proteinExistence type="predicted"/>
<dbReference type="GO" id="GO:0045180">
    <property type="term" value="C:basal cortex"/>
    <property type="evidence" value="ECO:0007669"/>
    <property type="project" value="TreeGrafter"/>
</dbReference>
<name>A0AAV2TNL8_CALDB</name>
<gene>
    <name evidence="3" type="ORF">CDAUBV1_LOCUS13275</name>
</gene>
<organism evidence="3 4">
    <name type="scientific">Calicophoron daubneyi</name>
    <name type="common">Rumen fluke</name>
    <name type="synonym">Paramphistomum daubneyi</name>
    <dbReference type="NCBI Taxonomy" id="300641"/>
    <lineage>
        <taxon>Eukaryota</taxon>
        <taxon>Metazoa</taxon>
        <taxon>Spiralia</taxon>
        <taxon>Lophotrochozoa</taxon>
        <taxon>Platyhelminthes</taxon>
        <taxon>Trematoda</taxon>
        <taxon>Digenea</taxon>
        <taxon>Plagiorchiida</taxon>
        <taxon>Pronocephalata</taxon>
        <taxon>Paramphistomoidea</taxon>
        <taxon>Paramphistomidae</taxon>
        <taxon>Calicophoron</taxon>
    </lineage>
</organism>
<dbReference type="SUPFAM" id="SSF48371">
    <property type="entry name" value="ARM repeat"/>
    <property type="match status" value="2"/>
</dbReference>
<dbReference type="PANTHER" id="PTHR21567:SF9">
    <property type="entry name" value="CLIP-ASSOCIATING PROTEIN"/>
    <property type="match status" value="1"/>
</dbReference>
<evidence type="ECO:0000313" key="3">
    <source>
        <dbReference type="EMBL" id="CAL5138456.1"/>
    </source>
</evidence>
<evidence type="ECO:0000313" key="4">
    <source>
        <dbReference type="Proteomes" id="UP001497525"/>
    </source>
</evidence>
<dbReference type="InterPro" id="IPR011989">
    <property type="entry name" value="ARM-like"/>
</dbReference>
<feature type="compositionally biased region" description="Polar residues" evidence="1">
    <location>
        <begin position="303"/>
        <end position="314"/>
    </location>
</feature>
<dbReference type="PANTHER" id="PTHR21567">
    <property type="entry name" value="CLASP"/>
    <property type="match status" value="1"/>
</dbReference>
<feature type="region of interest" description="Disordered" evidence="1">
    <location>
        <begin position="1"/>
        <end position="36"/>
    </location>
</feature>
<feature type="region of interest" description="Disordered" evidence="1">
    <location>
        <begin position="487"/>
        <end position="614"/>
    </location>
</feature>
<sequence length="1282" mass="141279">MSKVANDGIERKNSATAKVSASTDCRTERKRSAGEFQGAGAVDEDVFRQSFVPSMSISACSPKELTEIIGRIKESLSAHAEEWEKRVDALKSLRALVANGAPQFDEFTPLLKTLEVPVDSCLRDLRSAVVREACITVAYLSQELQNRFDRFAESVLQTLIGLMSNSAKIMASSGIVAIRFVLENTHSPRLFPILVSALSAKSSVTRKCVCEFLEIIFRVWPVNVLEKHLGVLQDSLRRGIYDADQDARVFSRRAFPLFAEKFPDQANSLLQSLDAQKKKLIEKDLISAGLTGSIACGDARSARSPSGSQSNLSSTTRTRPAVTRRPVKPTLGTTVSVSRPPVTHQNDTNMVGRYGRQGSISLENQYRGRKKVSQSQPTTSTHIDGFALHTSFLGAQDQLSESVPAAIAGPSQCVVVDFMATTGLRIMPDLDKMEEDDVITHSTGNPGQFYLPPSPPTKSANEEEATSREVSPSRLAFVSYGIPNDNQQIRPQFSYGGGGYAGRNGVSTERGPAVRHTRIPRSQGASREGSPSRSASGMYSAQTFHPSYPGGVRAGTLGMNNRGRNKPSMSSMSDCGDFGDGLSPSSRYPYGSNEDFSETSSQCSDRSGRSVGYRKQSSVRITNNLKEIMALLAGAQWSERKDGLVNLQNYLRSGNQLSREDVLRVTELFNKLFADTQSKVVSLFMDTLQFFIKEYNPLLRDWLYTLLMRLLYRQSHEALGSSQKAIQETLFVLRSHFPLNAQFATCCHFIMDNTQTPNFKVKVCLLEYLKDLILMMNPDTISAPTPEMSLAISRIISWSTEPKSADVRRMASRVVIKLFDLNAASFSTVLQGLPRTIQDRASEILKTYQKTTTGGGIGNLMDGNYGAPTWKTSFSRAGSLRKYSLPVTVGSYIMTRSTEQALSPAYRGQSPYSPADNVQFSPDSMVRQVTEGIQSLTTGIPSPGSMAYQRRTSAGPILNSTLQYRSPAMTNGTNGAPDGVLRTVQPNNLINQSPIQQSPEIVPSPMVNNYAAPPMPLGDRSQQQQSGRVNKFGGFGNFDQTDEMPPEDIMSEILQELSNHNERYEQRKACMLNLIKLLRDGTVQSWDEHFKPTLLLLLETLGDDAAETRALALKVLQELVRAKPELFYQFAHLFVIKVLEACRDNEKAVIRSAEDCSKSIAQNLPPDLCFTVLTPLINDPTVKISLPAVKMQEQVVRSSTPELVNTVLDDIIPGLIVACNHEDSAMRKASIFCLVAIAMKIGEGIWDHLSDLNVSKKRLLKLYIDRELTNRTTSTESMGSRS</sequence>
<dbReference type="InterPro" id="IPR016024">
    <property type="entry name" value="ARM-type_fold"/>
</dbReference>
<feature type="domain" description="TOG" evidence="2">
    <location>
        <begin position="612"/>
        <end position="854"/>
    </location>
</feature>
<feature type="compositionally biased region" description="Low complexity" evidence="1">
    <location>
        <begin position="315"/>
        <end position="330"/>
    </location>
</feature>
<feature type="region of interest" description="Disordered" evidence="1">
    <location>
        <begin position="298"/>
        <end position="354"/>
    </location>
</feature>
<feature type="compositionally biased region" description="Polar residues" evidence="1">
    <location>
        <begin position="523"/>
        <end position="545"/>
    </location>
</feature>
<dbReference type="Proteomes" id="UP001497525">
    <property type="component" value="Unassembled WGS sequence"/>
</dbReference>
<dbReference type="GO" id="GO:0005876">
    <property type="term" value="C:spindle microtubule"/>
    <property type="evidence" value="ECO:0007669"/>
    <property type="project" value="TreeGrafter"/>
</dbReference>
<evidence type="ECO:0000256" key="1">
    <source>
        <dbReference type="SAM" id="MobiDB-lite"/>
    </source>
</evidence>